<dbReference type="Gene3D" id="3.30.70.100">
    <property type="match status" value="1"/>
</dbReference>
<dbReference type="PROSITE" id="PS01047">
    <property type="entry name" value="HMA_1"/>
    <property type="match status" value="1"/>
</dbReference>
<protein>
    <submittedName>
        <fullName evidence="1">Uncharacterized protein</fullName>
    </submittedName>
</protein>
<dbReference type="RefSeq" id="WP_067025840.1">
    <property type="nucleotide sequence ID" value="NZ_CP038256.1"/>
</dbReference>
<evidence type="ECO:0000313" key="2">
    <source>
        <dbReference type="Proteomes" id="UP000093355"/>
    </source>
</evidence>
<dbReference type="PROSITE" id="PS50846">
    <property type="entry name" value="HMA_2"/>
    <property type="match status" value="1"/>
</dbReference>
<gene>
    <name evidence="1" type="ORF">A7J15_05765</name>
</gene>
<proteinExistence type="predicted"/>
<dbReference type="GO" id="GO:0046872">
    <property type="term" value="F:metal ion binding"/>
    <property type="evidence" value="ECO:0007669"/>
    <property type="project" value="InterPro"/>
</dbReference>
<dbReference type="AlphaFoldDB" id="A0A1B9NCS1"/>
<accession>A0A1B9NCS1</accession>
<keyword evidence="2" id="KW-1185">Reference proteome</keyword>
<dbReference type="SUPFAM" id="SSF55008">
    <property type="entry name" value="HMA, heavy metal-associated domain"/>
    <property type="match status" value="1"/>
</dbReference>
<dbReference type="Pfam" id="PF00403">
    <property type="entry name" value="HMA"/>
    <property type="match status" value="1"/>
</dbReference>
<dbReference type="InterPro" id="IPR017969">
    <property type="entry name" value="Heavy-metal-associated_CS"/>
</dbReference>
<evidence type="ECO:0000313" key="1">
    <source>
        <dbReference type="EMBL" id="OCG74344.1"/>
    </source>
</evidence>
<organism evidence="1 2">
    <name type="scientific">Microbacterium sediminis</name>
    <dbReference type="NCBI Taxonomy" id="904291"/>
    <lineage>
        <taxon>Bacteria</taxon>
        <taxon>Bacillati</taxon>
        <taxon>Actinomycetota</taxon>
        <taxon>Actinomycetes</taxon>
        <taxon>Micrococcales</taxon>
        <taxon>Microbacteriaceae</taxon>
        <taxon>Microbacterium</taxon>
    </lineage>
</organism>
<sequence length="67" mass="6773">MSRTYLIEGMTCQHCAGSVTREVSAVEGVAVAEVDLAANTLTVEGTATDEAIAGAVAEAGYAVAGRR</sequence>
<dbReference type="Proteomes" id="UP000093355">
    <property type="component" value="Unassembled WGS sequence"/>
</dbReference>
<name>A0A1B9NCS1_9MICO</name>
<reference evidence="1 2" key="1">
    <citation type="submission" date="2016-05" db="EMBL/GenBank/DDBJ databases">
        <authorList>
            <person name="Lavstsen T."/>
            <person name="Jespersen J.S."/>
        </authorList>
    </citation>
    <scope>NUCLEOTIDE SEQUENCE [LARGE SCALE GENOMIC DNA]</scope>
    <source>
        <strain evidence="1 2">YLB-01</strain>
    </source>
</reference>
<dbReference type="InterPro" id="IPR006121">
    <property type="entry name" value="HMA_dom"/>
</dbReference>
<dbReference type="EMBL" id="LXMD01000022">
    <property type="protein sequence ID" value="OCG74344.1"/>
    <property type="molecule type" value="Genomic_DNA"/>
</dbReference>
<comment type="caution">
    <text evidence="1">The sequence shown here is derived from an EMBL/GenBank/DDBJ whole genome shotgun (WGS) entry which is preliminary data.</text>
</comment>
<dbReference type="STRING" id="904291.A7J15_05765"/>
<dbReference type="InterPro" id="IPR036163">
    <property type="entry name" value="HMA_dom_sf"/>
</dbReference>
<dbReference type="CDD" id="cd00371">
    <property type="entry name" value="HMA"/>
    <property type="match status" value="1"/>
</dbReference>